<evidence type="ECO:0000259" key="1">
    <source>
        <dbReference type="Pfam" id="PF12705"/>
    </source>
</evidence>
<feature type="domain" description="PD-(D/E)XK endonuclease-like" evidence="1">
    <location>
        <begin position="711"/>
        <end position="933"/>
    </location>
</feature>
<protein>
    <submittedName>
        <fullName evidence="2">Double-strand break repair protein AddB</fullName>
    </submittedName>
</protein>
<organism evidence="2 3">
    <name type="scientific">Rhodobacter flavimaris</name>
    <dbReference type="NCBI Taxonomy" id="2907145"/>
    <lineage>
        <taxon>Bacteria</taxon>
        <taxon>Pseudomonadati</taxon>
        <taxon>Pseudomonadota</taxon>
        <taxon>Alphaproteobacteria</taxon>
        <taxon>Rhodobacterales</taxon>
        <taxon>Rhodobacter group</taxon>
        <taxon>Rhodobacter</taxon>
    </lineage>
</organism>
<comment type="caution">
    <text evidence="2">The sequence shown here is derived from an EMBL/GenBank/DDBJ whole genome shotgun (WGS) entry which is preliminary data.</text>
</comment>
<dbReference type="EMBL" id="JAJUOS010000008">
    <property type="protein sequence ID" value="MCE5974086.1"/>
    <property type="molecule type" value="Genomic_DNA"/>
</dbReference>
<gene>
    <name evidence="2" type="primary">addB</name>
    <name evidence="2" type="ORF">LZA78_11380</name>
</gene>
<name>A0ABS8YW87_9RHOB</name>
<dbReference type="InterPro" id="IPR027417">
    <property type="entry name" value="P-loop_NTPase"/>
</dbReference>
<dbReference type="NCBIfam" id="TIGR02786">
    <property type="entry name" value="addB_alphas"/>
    <property type="match status" value="1"/>
</dbReference>
<dbReference type="Gene3D" id="3.90.320.10">
    <property type="match status" value="1"/>
</dbReference>
<dbReference type="RefSeq" id="WP_233677058.1">
    <property type="nucleotide sequence ID" value="NZ_JAJUOS010000008.1"/>
</dbReference>
<dbReference type="InterPro" id="IPR011604">
    <property type="entry name" value="PDDEXK-like_dom_sf"/>
</dbReference>
<sequence>MAEGTVFALPPGVDFARELVQGLIARMEGQPPEAMARVQLIVNAGRMQRRVREEFDRHGARLLPRLRLVTDLGRDPLAGLPPAVPSLRRRLQLAQLVARMVAHLPGFEAGSGIFGLADSLADLMAEMHNEGVTPDRFDQVEIAETHAEHWRHALAFIRIVTRFFEDETVPDADARQRRVIEALERSWPIDPPQDPVIVAGSTGSRGTTALLLRAVARLPKGMIVLPGFDFDMPENGWNSLYSGDVPIEDHPQFRFHALLQSLNLPRDQVARWTDAQPPAPERNALLSLALRPAPVTDQWLSDGPALGDLHPACEGMTLIAAPDPRREANAIALILREAAETGTKAALITPDRMLSRRVTAALGRWGIIPDDSAGAPLHHTAPGRFLRHIATMRGRRLTLESLLILLKHPLTATGSTERGNHLRYTRELELRLRRHGPAFPDGDALRAWGLRGDIAQQQWADWLAGAIAGLEEAPQMALSACIETHLHFATALAAGPGGTVEASGLWGGDAGAACLRTMNELSSEAAHAGDYSAGDYADLISRLLQRGMVRQTGAAHPGIAILGTLEARAHAADLMILAGLNEGSWPETPAPDPWLSRRMRLESGLLLPERQIGLSAHDFQQAMGARRVVISRARRDAEAETVPSRWLNRLTNLLGGLPAQHGPEALAAMEARGKYWLNLAEAVETPREPIPPAPRPSPRPPVAARPRELPVTAIRNLIRDPYAIYAGRILRLRPLDPMRPAPDPRLRGQVLHLIVERFIRERTDNEPPEAAEARLMQIAQSVMESEIPWPSVQRLWLGRIARIARKFLCDEAERMQRGTPAVIEKKGSVPLEKSLFTLTAKPDRIDILEDGRAQIYDYKSGKPPSDDAVLHFDKQMLLEAAMVERGGFDALGPAGVAGMTYIRLGGDGETRDIKPKESLDEVWDKFETLIARYLAPEQGYSARRALQKSTDASDYDHLSRFGEWEMSDDPTPEDLE</sequence>
<dbReference type="InterPro" id="IPR014153">
    <property type="entry name" value="Ds_break_AddB"/>
</dbReference>
<evidence type="ECO:0000313" key="2">
    <source>
        <dbReference type="EMBL" id="MCE5974086.1"/>
    </source>
</evidence>
<keyword evidence="3" id="KW-1185">Reference proteome</keyword>
<evidence type="ECO:0000313" key="3">
    <source>
        <dbReference type="Proteomes" id="UP001521181"/>
    </source>
</evidence>
<dbReference type="SUPFAM" id="SSF52540">
    <property type="entry name" value="P-loop containing nucleoside triphosphate hydrolases"/>
    <property type="match status" value="1"/>
</dbReference>
<dbReference type="Proteomes" id="UP001521181">
    <property type="component" value="Unassembled WGS sequence"/>
</dbReference>
<reference evidence="2 3" key="1">
    <citation type="submission" date="2021-12" db="EMBL/GenBank/DDBJ databases">
        <title>Sinirhodobacter sp. WL0062 is a bacterium isolated from seawater.</title>
        <authorList>
            <person name="Wang L."/>
            <person name="He W."/>
            <person name="Zhang D.-F."/>
        </authorList>
    </citation>
    <scope>NUCLEOTIDE SEQUENCE [LARGE SCALE GENOMIC DNA]</scope>
    <source>
        <strain evidence="2 3">WL0062</strain>
    </source>
</reference>
<dbReference type="Pfam" id="PF12705">
    <property type="entry name" value="PDDEXK_1"/>
    <property type="match status" value="1"/>
</dbReference>
<proteinExistence type="predicted"/>
<accession>A0ABS8YW87</accession>
<dbReference type="InterPro" id="IPR038726">
    <property type="entry name" value="PDDEXK_AddAB-type"/>
</dbReference>